<name>A0AAW9K4B7_CARML</name>
<dbReference type="InterPro" id="IPR019734">
    <property type="entry name" value="TPR_rpt"/>
</dbReference>
<evidence type="ECO:0000313" key="2">
    <source>
        <dbReference type="EMBL" id="MDZ5760631.1"/>
    </source>
</evidence>
<proteinExistence type="predicted"/>
<organism evidence="2 3">
    <name type="scientific">Carnobacterium maltaromaticum</name>
    <name type="common">Carnobacterium piscicola</name>
    <dbReference type="NCBI Taxonomy" id="2751"/>
    <lineage>
        <taxon>Bacteria</taxon>
        <taxon>Bacillati</taxon>
        <taxon>Bacillota</taxon>
        <taxon>Bacilli</taxon>
        <taxon>Lactobacillales</taxon>
        <taxon>Carnobacteriaceae</taxon>
        <taxon>Carnobacterium</taxon>
    </lineage>
</organism>
<dbReference type="Proteomes" id="UP001290462">
    <property type="component" value="Unassembled WGS sequence"/>
</dbReference>
<evidence type="ECO:0008006" key="4">
    <source>
        <dbReference type="Google" id="ProtNLM"/>
    </source>
</evidence>
<dbReference type="EMBL" id="JAVBVO010000024">
    <property type="protein sequence ID" value="MDZ5760631.1"/>
    <property type="molecule type" value="Genomic_DNA"/>
</dbReference>
<dbReference type="RefSeq" id="WP_322809800.1">
    <property type="nucleotide sequence ID" value="NZ_JAVBVO010000024.1"/>
</dbReference>
<feature type="coiled-coil region" evidence="1">
    <location>
        <begin position="5"/>
        <end position="32"/>
    </location>
</feature>
<dbReference type="AlphaFoldDB" id="A0AAW9K4B7"/>
<keyword evidence="1" id="KW-0175">Coiled coil</keyword>
<reference evidence="2" key="1">
    <citation type="submission" date="2023-08" db="EMBL/GenBank/DDBJ databases">
        <title>Genomic characterization of piscicolin 126 produced by Carnobacterium maltaromaticum CM22 strain isolated from salmon (Salmo salar).</title>
        <authorList>
            <person name="Gonzalez-Gragera E."/>
            <person name="Garcia-Lopez J.D."/>
            <person name="Teso-Perez C."/>
            <person name="Gimenez-Hernandez I."/>
            <person name="Peralta-Sanchez J.M."/>
            <person name="Valdivia E."/>
            <person name="Montalban-Lopez M."/>
            <person name="Martin-Platero A.M."/>
            <person name="Banos A."/>
            <person name="Martinez-Bueno M."/>
        </authorList>
    </citation>
    <scope>NUCLEOTIDE SEQUENCE</scope>
    <source>
        <strain evidence="2">CM22</strain>
    </source>
</reference>
<evidence type="ECO:0000313" key="3">
    <source>
        <dbReference type="Proteomes" id="UP001290462"/>
    </source>
</evidence>
<dbReference type="SUPFAM" id="SSF48452">
    <property type="entry name" value="TPR-like"/>
    <property type="match status" value="1"/>
</dbReference>
<gene>
    <name evidence="2" type="ORF">RAK27_18480</name>
</gene>
<protein>
    <recommendedName>
        <fullName evidence="4">Tetratricopeptide repeat protein</fullName>
    </recommendedName>
</protein>
<dbReference type="InterPro" id="IPR011990">
    <property type="entry name" value="TPR-like_helical_dom_sf"/>
</dbReference>
<dbReference type="Gene3D" id="1.25.40.10">
    <property type="entry name" value="Tetratricopeptide repeat domain"/>
    <property type="match status" value="1"/>
</dbReference>
<sequence>MQTKIDALNANMEKLKQENERLATTNDLNNQAILDVSATNGIGIAYDLQNESDKALTYFDRSLDQLDELFTLIDTINESLEIAKIYYNTAKFYSKIGEYSKSVNLCNLRIRLLKNEGLSYYLDFLTYEKAFNSMKLGEKEKKRNQ</sequence>
<accession>A0AAW9K4B7</accession>
<dbReference type="SMART" id="SM00028">
    <property type="entry name" value="TPR"/>
    <property type="match status" value="2"/>
</dbReference>
<evidence type="ECO:0000256" key="1">
    <source>
        <dbReference type="SAM" id="Coils"/>
    </source>
</evidence>
<comment type="caution">
    <text evidence="2">The sequence shown here is derived from an EMBL/GenBank/DDBJ whole genome shotgun (WGS) entry which is preliminary data.</text>
</comment>